<feature type="transmembrane region" description="Helical" evidence="1">
    <location>
        <begin position="164"/>
        <end position="186"/>
    </location>
</feature>
<dbReference type="EMBL" id="MN740260">
    <property type="protein sequence ID" value="QHT96626.1"/>
    <property type="molecule type" value="Genomic_DNA"/>
</dbReference>
<dbReference type="AlphaFoldDB" id="A0A6C0IW42"/>
<feature type="transmembrane region" description="Helical" evidence="1">
    <location>
        <begin position="93"/>
        <end position="113"/>
    </location>
</feature>
<accession>A0A6C0IW42</accession>
<proteinExistence type="predicted"/>
<protein>
    <submittedName>
        <fullName evidence="2">Uncharacterized protein</fullName>
    </submittedName>
</protein>
<feature type="transmembrane region" description="Helical" evidence="1">
    <location>
        <begin position="5"/>
        <end position="23"/>
    </location>
</feature>
<keyword evidence="1" id="KW-1133">Transmembrane helix</keyword>
<evidence type="ECO:0000313" key="2">
    <source>
        <dbReference type="EMBL" id="QHT96626.1"/>
    </source>
</evidence>
<keyword evidence="1" id="KW-0472">Membrane</keyword>
<reference evidence="2" key="1">
    <citation type="journal article" date="2020" name="Nature">
        <title>Giant virus diversity and host interactions through global metagenomics.</title>
        <authorList>
            <person name="Schulz F."/>
            <person name="Roux S."/>
            <person name="Paez-Espino D."/>
            <person name="Jungbluth S."/>
            <person name="Walsh D.A."/>
            <person name="Denef V.J."/>
            <person name="McMahon K.D."/>
            <person name="Konstantinidis K.T."/>
            <person name="Eloe-Fadrosh E.A."/>
            <person name="Kyrpides N.C."/>
            <person name="Woyke T."/>
        </authorList>
    </citation>
    <scope>NUCLEOTIDE SEQUENCE</scope>
    <source>
        <strain evidence="2">GVMAG-M-3300024302-11</strain>
    </source>
</reference>
<organism evidence="2">
    <name type="scientific">viral metagenome</name>
    <dbReference type="NCBI Taxonomy" id="1070528"/>
    <lineage>
        <taxon>unclassified sequences</taxon>
        <taxon>metagenomes</taxon>
        <taxon>organismal metagenomes</taxon>
    </lineage>
</organism>
<name>A0A6C0IW42_9ZZZZ</name>
<sequence length="216" mass="25452">MYSVFIHLLGLSLLEIIFYFYYIGPFEHNVFVAAFGKSIGGLVEKLDSSEEHPYINLNLTSIDNSSLINLKEESNTADIKRETHNYELFCETMHIWLLCIAVLVGFVILHMVYKYFQNRKNISGDDQHIELVSLTNEQDAACENNNLSIQHELHTHYESPYIKVFNYILFSGLLLTFEYLFFHYVILKYHIISDVQIQYLVYSQIYEYITNKYLLN</sequence>
<evidence type="ECO:0000256" key="1">
    <source>
        <dbReference type="SAM" id="Phobius"/>
    </source>
</evidence>
<keyword evidence="1" id="KW-0812">Transmembrane</keyword>